<dbReference type="PROSITE" id="PS51819">
    <property type="entry name" value="VOC"/>
    <property type="match status" value="1"/>
</dbReference>
<protein>
    <submittedName>
        <fullName evidence="3">Glyoxalase domain protein</fullName>
    </submittedName>
</protein>
<dbReference type="GO" id="GO:0004493">
    <property type="term" value="F:methylmalonyl-CoA epimerase activity"/>
    <property type="evidence" value="ECO:0007669"/>
    <property type="project" value="TreeGrafter"/>
</dbReference>
<dbReference type="InterPro" id="IPR004360">
    <property type="entry name" value="Glyas_Fos-R_dOase_dom"/>
</dbReference>
<evidence type="ECO:0000313" key="3">
    <source>
        <dbReference type="EMBL" id="CCQ35962.1"/>
    </source>
</evidence>
<dbReference type="HOGENOM" id="CLU_046006_2_2_2"/>
<feature type="domain" description="VOC" evidence="2">
    <location>
        <begin position="13"/>
        <end position="147"/>
    </location>
</feature>
<evidence type="ECO:0000313" key="4">
    <source>
        <dbReference type="Proteomes" id="UP000011867"/>
    </source>
</evidence>
<dbReference type="EMBL" id="HF582854">
    <property type="protein sequence ID" value="CCQ35962.1"/>
    <property type="molecule type" value="Genomic_DNA"/>
</dbReference>
<name>M1XPH8_NATM8</name>
<dbReference type="KEGG" id="nmo:Nmlp_1774"/>
<evidence type="ECO:0000259" key="2">
    <source>
        <dbReference type="PROSITE" id="PS51819"/>
    </source>
</evidence>
<dbReference type="RefSeq" id="WP_015408792.1">
    <property type="nucleotide sequence ID" value="NC_020388.1"/>
</dbReference>
<dbReference type="InterPro" id="IPR037523">
    <property type="entry name" value="VOC_core"/>
</dbReference>
<proteinExistence type="predicted"/>
<keyword evidence="4" id="KW-1185">Reference proteome</keyword>
<organism evidence="3 4">
    <name type="scientific">Natronomonas moolapensis (strain DSM 18674 / CECT 7526 / JCM 14361 / 8.8.11)</name>
    <dbReference type="NCBI Taxonomy" id="268739"/>
    <lineage>
        <taxon>Archaea</taxon>
        <taxon>Methanobacteriati</taxon>
        <taxon>Methanobacteriota</taxon>
        <taxon>Stenosarchaea group</taxon>
        <taxon>Halobacteria</taxon>
        <taxon>Halobacteriales</taxon>
        <taxon>Natronomonadaceae</taxon>
        <taxon>Natronomonas</taxon>
    </lineage>
</organism>
<gene>
    <name evidence="3" type="ordered locus">Nmlp_1774</name>
</gene>
<evidence type="ECO:0000256" key="1">
    <source>
        <dbReference type="ARBA" id="ARBA00022723"/>
    </source>
</evidence>
<dbReference type="AlphaFoldDB" id="M1XPH8"/>
<dbReference type="OrthoDB" id="6111at2157"/>
<dbReference type="GO" id="GO:0046872">
    <property type="term" value="F:metal ion binding"/>
    <property type="evidence" value="ECO:0007669"/>
    <property type="project" value="UniProtKB-KW"/>
</dbReference>
<dbReference type="Gene3D" id="3.10.180.10">
    <property type="entry name" value="2,3-Dihydroxybiphenyl 1,2-Dioxygenase, domain 1"/>
    <property type="match status" value="1"/>
</dbReference>
<dbReference type="PANTHER" id="PTHR43048">
    <property type="entry name" value="METHYLMALONYL-COA EPIMERASE"/>
    <property type="match status" value="1"/>
</dbReference>
<accession>M1XPH8</accession>
<dbReference type="Proteomes" id="UP000011867">
    <property type="component" value="Chromosome"/>
</dbReference>
<dbReference type="InterPro" id="IPR029068">
    <property type="entry name" value="Glyas_Bleomycin-R_OHBP_Dase"/>
</dbReference>
<dbReference type="SUPFAM" id="SSF54593">
    <property type="entry name" value="Glyoxalase/Bleomycin resistance protein/Dihydroxybiphenyl dioxygenase"/>
    <property type="match status" value="1"/>
</dbReference>
<dbReference type="STRING" id="268739.Nmlp_1774"/>
<keyword evidence="1" id="KW-0479">Metal-binding</keyword>
<dbReference type="InterPro" id="IPR051785">
    <property type="entry name" value="MMCE/EMCE_epimerase"/>
</dbReference>
<dbReference type="Pfam" id="PF00903">
    <property type="entry name" value="Glyoxalase"/>
    <property type="match status" value="1"/>
</dbReference>
<reference evidence="3 4" key="1">
    <citation type="journal article" date="2013" name="Genome Announc.">
        <title>Genome of the haloarchaeon Natronomonas moolapensis, a neutrophilic member of a previously haloalkaliphilic genus.</title>
        <authorList>
            <person name="Dyall-Smith M.L."/>
            <person name="Pfeiffer F."/>
            <person name="Oberwinkler T."/>
            <person name="Klee K."/>
            <person name="Rampp M."/>
            <person name="Palm P."/>
            <person name="Gross K."/>
            <person name="Schuster S.C."/>
            <person name="Oesterhelt D."/>
        </authorList>
    </citation>
    <scope>NUCLEOTIDE SEQUENCE [LARGE SCALE GENOMIC DNA]</scope>
    <source>
        <strain evidence="4">DSM 18674 / JCM 14361 / 8.8.11</strain>
    </source>
</reference>
<dbReference type="eggNOG" id="arCOG02709">
    <property type="taxonomic scope" value="Archaea"/>
</dbReference>
<dbReference type="GeneID" id="14652277"/>
<dbReference type="GO" id="GO:0046491">
    <property type="term" value="P:L-methylmalonyl-CoA metabolic process"/>
    <property type="evidence" value="ECO:0007669"/>
    <property type="project" value="TreeGrafter"/>
</dbReference>
<sequence>MSDPQRSPPNGLEAHHTGLTVADLDRSVEFYAGVLGCTVESRFSVSGDAFETVVGRDGVSGRFVHLNSGDSRIELVEYEPAGPPREPTTLPQPGGSHLAFSVDDVDALFEGLPDRIDPLSEPQTTDSGTRLVFVRDPDGNLIELLEA</sequence>
<dbReference type="PANTHER" id="PTHR43048:SF3">
    <property type="entry name" value="METHYLMALONYL-COA EPIMERASE, MITOCHONDRIAL"/>
    <property type="match status" value="1"/>
</dbReference>